<dbReference type="InterPro" id="IPR001452">
    <property type="entry name" value="SH3_domain"/>
</dbReference>
<dbReference type="CDD" id="cd11889">
    <property type="entry name" value="SH3_Cyk3p-like"/>
    <property type="match status" value="1"/>
</dbReference>
<feature type="region of interest" description="Disordered" evidence="3">
    <location>
        <begin position="540"/>
        <end position="560"/>
    </location>
</feature>
<evidence type="ECO:0000256" key="3">
    <source>
        <dbReference type="SAM" id="MobiDB-lite"/>
    </source>
</evidence>
<feature type="compositionally biased region" description="Pro residues" evidence="3">
    <location>
        <begin position="330"/>
        <end position="353"/>
    </location>
</feature>
<feature type="domain" description="SH3" evidence="4">
    <location>
        <begin position="11"/>
        <end position="73"/>
    </location>
</feature>
<dbReference type="Pfam" id="PF01841">
    <property type="entry name" value="Transglut_core"/>
    <property type="match status" value="1"/>
</dbReference>
<comment type="caution">
    <text evidence="5">The sequence shown here is derived from an EMBL/GenBank/DDBJ whole genome shotgun (WGS) entry which is preliminary data.</text>
</comment>
<dbReference type="Gene3D" id="2.30.30.40">
    <property type="entry name" value="SH3 Domains"/>
    <property type="match status" value="1"/>
</dbReference>
<dbReference type="SUPFAM" id="SSF50044">
    <property type="entry name" value="SH3-domain"/>
    <property type="match status" value="1"/>
</dbReference>
<dbReference type="InterPro" id="IPR002931">
    <property type="entry name" value="Transglutaminase-like"/>
</dbReference>
<evidence type="ECO:0000259" key="4">
    <source>
        <dbReference type="PROSITE" id="PS50002"/>
    </source>
</evidence>
<dbReference type="SMART" id="SM00460">
    <property type="entry name" value="TGc"/>
    <property type="match status" value="1"/>
</dbReference>
<feature type="compositionally biased region" description="Polar residues" evidence="3">
    <location>
        <begin position="674"/>
        <end position="693"/>
    </location>
</feature>
<evidence type="ECO:0000313" key="6">
    <source>
        <dbReference type="Proteomes" id="UP000800235"/>
    </source>
</evidence>
<evidence type="ECO:0000256" key="1">
    <source>
        <dbReference type="ARBA" id="ARBA00022443"/>
    </source>
</evidence>
<evidence type="ECO:0000256" key="2">
    <source>
        <dbReference type="PROSITE-ProRule" id="PRU00192"/>
    </source>
</evidence>
<keyword evidence="6" id="KW-1185">Reference proteome</keyword>
<dbReference type="EMBL" id="MU007103">
    <property type="protein sequence ID" value="KAF2421071.1"/>
    <property type="molecule type" value="Genomic_DNA"/>
</dbReference>
<organism evidence="5 6">
    <name type="scientific">Tothia fuscella</name>
    <dbReference type="NCBI Taxonomy" id="1048955"/>
    <lineage>
        <taxon>Eukaryota</taxon>
        <taxon>Fungi</taxon>
        <taxon>Dikarya</taxon>
        <taxon>Ascomycota</taxon>
        <taxon>Pezizomycotina</taxon>
        <taxon>Dothideomycetes</taxon>
        <taxon>Pleosporomycetidae</taxon>
        <taxon>Venturiales</taxon>
        <taxon>Cylindrosympodiaceae</taxon>
        <taxon>Tothia</taxon>
    </lineage>
</organism>
<reference evidence="5" key="1">
    <citation type="journal article" date="2020" name="Stud. Mycol.">
        <title>101 Dothideomycetes genomes: a test case for predicting lifestyles and emergence of pathogens.</title>
        <authorList>
            <person name="Haridas S."/>
            <person name="Albert R."/>
            <person name="Binder M."/>
            <person name="Bloem J."/>
            <person name="Labutti K."/>
            <person name="Salamov A."/>
            <person name="Andreopoulos B."/>
            <person name="Baker S."/>
            <person name="Barry K."/>
            <person name="Bills G."/>
            <person name="Bluhm B."/>
            <person name="Cannon C."/>
            <person name="Castanera R."/>
            <person name="Culley D."/>
            <person name="Daum C."/>
            <person name="Ezra D."/>
            <person name="Gonzalez J."/>
            <person name="Henrissat B."/>
            <person name="Kuo A."/>
            <person name="Liang C."/>
            <person name="Lipzen A."/>
            <person name="Lutzoni F."/>
            <person name="Magnuson J."/>
            <person name="Mondo S."/>
            <person name="Nolan M."/>
            <person name="Ohm R."/>
            <person name="Pangilinan J."/>
            <person name="Park H.-J."/>
            <person name="Ramirez L."/>
            <person name="Alfaro M."/>
            <person name="Sun H."/>
            <person name="Tritt A."/>
            <person name="Yoshinaga Y."/>
            <person name="Zwiers L.-H."/>
            <person name="Turgeon B."/>
            <person name="Goodwin S."/>
            <person name="Spatafora J."/>
            <person name="Crous P."/>
            <person name="Grigoriev I."/>
        </authorList>
    </citation>
    <scope>NUCLEOTIDE SEQUENCE</scope>
    <source>
        <strain evidence="5">CBS 130266</strain>
    </source>
</reference>
<dbReference type="PROSITE" id="PS50002">
    <property type="entry name" value="SH3"/>
    <property type="match status" value="1"/>
</dbReference>
<feature type="compositionally biased region" description="Low complexity" evidence="3">
    <location>
        <begin position="266"/>
        <end position="286"/>
    </location>
</feature>
<feature type="compositionally biased region" description="Low complexity" evidence="3">
    <location>
        <begin position="1225"/>
        <end position="1253"/>
    </location>
</feature>
<dbReference type="PANTHER" id="PTHR46333:SF2">
    <property type="entry name" value="CYTOKINESIS PROTEIN 3"/>
    <property type="match status" value="1"/>
</dbReference>
<feature type="region of interest" description="Disordered" evidence="3">
    <location>
        <begin position="74"/>
        <end position="413"/>
    </location>
</feature>
<dbReference type="SMART" id="SM00326">
    <property type="entry name" value="SH3"/>
    <property type="match status" value="1"/>
</dbReference>
<dbReference type="GO" id="GO:0110085">
    <property type="term" value="C:mitotic actomyosin contractile ring"/>
    <property type="evidence" value="ECO:0007669"/>
    <property type="project" value="TreeGrafter"/>
</dbReference>
<dbReference type="InterPro" id="IPR052557">
    <property type="entry name" value="CAP/Cytokinesis_protein"/>
</dbReference>
<dbReference type="Gene3D" id="3.10.620.30">
    <property type="match status" value="1"/>
</dbReference>
<feature type="compositionally biased region" description="Polar residues" evidence="3">
    <location>
        <begin position="129"/>
        <end position="144"/>
    </location>
</feature>
<evidence type="ECO:0000313" key="5">
    <source>
        <dbReference type="EMBL" id="KAF2421071.1"/>
    </source>
</evidence>
<dbReference type="Pfam" id="PF24584">
    <property type="entry name" value="Ig_CYK3_C"/>
    <property type="match status" value="2"/>
</dbReference>
<feature type="compositionally biased region" description="Basic and acidic residues" evidence="3">
    <location>
        <begin position="463"/>
        <end position="478"/>
    </location>
</feature>
<dbReference type="FunFam" id="3.10.620.30:FF:000005">
    <property type="entry name" value="SH3 domain protein (Cyk3), putative"/>
    <property type="match status" value="1"/>
</dbReference>
<name>A0A9P4NGW6_9PEZI</name>
<feature type="region of interest" description="Disordered" evidence="3">
    <location>
        <begin position="605"/>
        <end position="630"/>
    </location>
</feature>
<dbReference type="InterPro" id="IPR038765">
    <property type="entry name" value="Papain-like_cys_pep_sf"/>
</dbReference>
<feature type="region of interest" description="Disordered" evidence="3">
    <location>
        <begin position="671"/>
        <end position="709"/>
    </location>
</feature>
<accession>A0A9P4NGW6</accession>
<protein>
    <recommendedName>
        <fullName evidence="4">SH3 domain-containing protein</fullName>
    </recommendedName>
</protein>
<feature type="compositionally biased region" description="Polar residues" evidence="3">
    <location>
        <begin position="153"/>
        <end position="174"/>
    </location>
</feature>
<feature type="compositionally biased region" description="Low complexity" evidence="3">
    <location>
        <begin position="184"/>
        <end position="194"/>
    </location>
</feature>
<dbReference type="SUPFAM" id="SSF54001">
    <property type="entry name" value="Cysteine proteinases"/>
    <property type="match status" value="1"/>
</dbReference>
<sequence>MAYSAQPPPMRFPCWVKAVYSWGGESKKDLGFMEGDLIECLNAGDGSWWMGRLKRDRRMCGLFPSNFVEVLPEDFSPIPTGSRNPSPLPLRQDSGNRTPAAKAKSGFRKPFQAYYKAGSPNPEVERSGSKTSTAIGSVRQTKPFSSMKRPSIETRSPTSTPLSKTQSTFGTTMTPAPRGQPYTSSRASSPAPSSHYHHNHSRAPSPPPPSHHNRFRAPSPAPPSHYNHSRAPSPAPPSHYSHSRAPSPGPPSQFHHARVPSPAPPSHYSHSRAPSPAPPSQYRAYSPGPPQLPQQYRPHSRGPSPTPYDQYEDHHSRAPSPNPQWDDMGSPPPPPPPHRYAPSRAPSPQPYSPPEHHNSYHTPIAKSPRVGHTPSPFTNAMNDVMNCIEDMGIAREPSPQPEAEREPPSVWSPEAFDEIYSTARRAPARSHTAFETGQILDSGYGSAEAVDASSGNPSQLDDYVSRMESRLRHLHEQEGTEPGASIQQEPPTPPPKNAGYQGRPQSSLSIRSSKGSKRGLRQMKSTYELGKEALNRTFTLKSNATTSTNSSSSTELTNHTLMSGTSAGGFSATSAGSYYRKKFAGGPQRPMSTMDFREANNLGMSRPETPVTGLSYHSSHDSVPETPGTVQPPEWMREAAESPSVLGGLATPKAKKSGFFKKMIDSAKTGAANARSTISISSRPGSAFGSSRPGSAFGGSRAHSPTKQSMLPNGVTSIAGGTAAPPRPQSAAARDMGLGGANDWVQVRRDVNRSNSLSKNERVERADRCQLLDLPVIAPIDELLETAEGDEGLDGLPITDPTDFNACALALVDKSARFVNNLPPTTNAAGLVQGHLCRPYRSDVQRLRAIFTWTAERISWEEDFELGEHVDTRRVIHTKRGCSQEIAILVAEMCAGVGIHAEVVQGYLKTPGEALDFDMASRPNHWWNAVIADGEWRIMDCSLASPTNAKRKLYSTAGMSSADGFWFLARPMEICYTHVPLILEQQHIVPPIAPEVLLALPTACPPYFRNNLKMVDFDTSALHLENLELSHIHVSVPEDVECVAEIEVRAFAQDADGDFFESGDLIRKPVLSQAEWLGGGKRFTIKALLPGDEGEGVLKVYAGKRGLMHSIKSNPHALALALPLTHTGQNPPYTFFTRHPTPHAQRHDLYVVQPQCARLAANNTFVFSIRQHPSSLAMGTPNLSSASGGITFSSTNSSSSSASISNGRISPAPYIRPASAMSISSNSNSGSNYSAGSHPSNSSSNSSGLSSDPSKIKPAKLAIQSPSGKIIRLTRKMEHLSSGGKEVRDGTEWETVIKVGERGVWRGLVLADRSARWCVFGEWECA</sequence>
<dbReference type="InterPro" id="IPR035553">
    <property type="entry name" value="Cyk3_SH3"/>
</dbReference>
<proteinExistence type="predicted"/>
<gene>
    <name evidence="5" type="ORF">EJ08DRAFT_653630</name>
</gene>
<dbReference type="Proteomes" id="UP000800235">
    <property type="component" value="Unassembled WGS sequence"/>
</dbReference>
<feature type="region of interest" description="Disordered" evidence="3">
    <location>
        <begin position="1225"/>
        <end position="1261"/>
    </location>
</feature>
<dbReference type="InterPro" id="IPR036028">
    <property type="entry name" value="SH3-like_dom_sf"/>
</dbReference>
<dbReference type="FunFam" id="2.30.30.40:FF:000168">
    <property type="entry name" value="SH3 domain protein (Cyk3)"/>
    <property type="match status" value="1"/>
</dbReference>
<dbReference type="OrthoDB" id="6129702at2759"/>
<dbReference type="PANTHER" id="PTHR46333">
    <property type="entry name" value="CYTOKINESIS PROTEIN 3"/>
    <property type="match status" value="1"/>
</dbReference>
<keyword evidence="1 2" id="KW-0728">SH3 domain</keyword>
<dbReference type="InterPro" id="IPR056409">
    <property type="entry name" value="Ig_CYK3_C"/>
</dbReference>
<dbReference type="GO" id="GO:0140278">
    <property type="term" value="P:mitotic division septum assembly"/>
    <property type="evidence" value="ECO:0007669"/>
    <property type="project" value="TreeGrafter"/>
</dbReference>
<feature type="region of interest" description="Disordered" evidence="3">
    <location>
        <begin position="445"/>
        <end position="528"/>
    </location>
</feature>
<dbReference type="Pfam" id="PF00018">
    <property type="entry name" value="SH3_1"/>
    <property type="match status" value="1"/>
</dbReference>